<evidence type="ECO:0000256" key="7">
    <source>
        <dbReference type="ARBA" id="ARBA00023277"/>
    </source>
</evidence>
<dbReference type="InterPro" id="IPR005849">
    <property type="entry name" value="GalP_Utransf_N"/>
</dbReference>
<dbReference type="GO" id="GO:0008108">
    <property type="term" value="F:UDP-glucose:hexose-1-phosphate uridylyltransferase activity"/>
    <property type="evidence" value="ECO:0007669"/>
    <property type="project" value="UniProtKB-UniRule"/>
</dbReference>
<protein>
    <recommendedName>
        <fullName evidence="8">Galactose-1-phosphate uridylyltransferase</fullName>
        <ecNumber evidence="8">2.7.7.12</ecNumber>
    </recommendedName>
</protein>
<dbReference type="GO" id="GO:0006012">
    <property type="term" value="P:galactose metabolic process"/>
    <property type="evidence" value="ECO:0007669"/>
    <property type="project" value="UniProtKB-UniRule"/>
</dbReference>
<evidence type="ECO:0000313" key="12">
    <source>
        <dbReference type="EMBL" id="BBE30656.1"/>
    </source>
</evidence>
<reference evidence="12 13" key="1">
    <citation type="submission" date="2018-06" db="EMBL/GenBank/DDBJ databases">
        <title>Genome sequencing of Oceanotoga sp. sy52.</title>
        <authorList>
            <person name="Mori K."/>
        </authorList>
    </citation>
    <scope>NUCLEOTIDE SEQUENCE [LARGE SCALE GENOMIC DNA]</scope>
    <source>
        <strain evidence="13">sy52</strain>
    </source>
</reference>
<dbReference type="RefSeq" id="WP_190615732.1">
    <property type="nucleotide sequence ID" value="NZ_AP018712.1"/>
</dbReference>
<dbReference type="Proteomes" id="UP000516361">
    <property type="component" value="Chromosome"/>
</dbReference>
<dbReference type="AlphaFoldDB" id="A0A7G1G5T0"/>
<evidence type="ECO:0000256" key="5">
    <source>
        <dbReference type="ARBA" id="ARBA00022723"/>
    </source>
</evidence>
<keyword evidence="5" id="KW-0479">Metal-binding</keyword>
<dbReference type="SUPFAM" id="SSF54197">
    <property type="entry name" value="HIT-like"/>
    <property type="match status" value="2"/>
</dbReference>
<keyword evidence="6" id="KW-0862">Zinc</keyword>
<keyword evidence="3 12" id="KW-0808">Transferase</keyword>
<dbReference type="PIRSF" id="PIRSF000808">
    <property type="entry name" value="GalT"/>
    <property type="match status" value="1"/>
</dbReference>
<dbReference type="InParanoid" id="A0A7G1G5T0"/>
<evidence type="ECO:0000313" key="13">
    <source>
        <dbReference type="Proteomes" id="UP000516361"/>
    </source>
</evidence>
<evidence type="ECO:0000256" key="8">
    <source>
        <dbReference type="NCBIfam" id="TIGR00209"/>
    </source>
</evidence>
<dbReference type="EC" id="2.7.7.12" evidence="8"/>
<feature type="active site" description="Tele-UMP-histidine intermediate" evidence="9">
    <location>
        <position position="164"/>
    </location>
</feature>
<evidence type="ECO:0000256" key="3">
    <source>
        <dbReference type="ARBA" id="ARBA00022679"/>
    </source>
</evidence>
<evidence type="ECO:0000256" key="6">
    <source>
        <dbReference type="ARBA" id="ARBA00022833"/>
    </source>
</evidence>
<dbReference type="UniPathway" id="UPA00214"/>
<dbReference type="PANTHER" id="PTHR42763">
    <property type="entry name" value="ADP-GLUCOSE PHOSPHORYLASE"/>
    <property type="match status" value="1"/>
</dbReference>
<dbReference type="InterPro" id="IPR001937">
    <property type="entry name" value="GalP_UDPtransf1"/>
</dbReference>
<dbReference type="KEGG" id="ocy:OSSY52_07970"/>
<dbReference type="NCBIfam" id="TIGR00209">
    <property type="entry name" value="galT_1"/>
    <property type="match status" value="1"/>
</dbReference>
<evidence type="ECO:0000259" key="10">
    <source>
        <dbReference type="Pfam" id="PF01087"/>
    </source>
</evidence>
<name>A0A7G1G5T0_9BACT</name>
<accession>A0A7G1G5T0</accession>
<dbReference type="InterPro" id="IPR036265">
    <property type="entry name" value="HIT-like_sf"/>
</dbReference>
<dbReference type="Gene3D" id="3.30.428.10">
    <property type="entry name" value="HIT-like"/>
    <property type="match status" value="2"/>
</dbReference>
<dbReference type="InterPro" id="IPR053177">
    <property type="entry name" value="ADP-glucose_phosphorylase"/>
</dbReference>
<keyword evidence="7" id="KW-0119">Carbohydrate metabolism</keyword>
<dbReference type="PANTHER" id="PTHR42763:SF1">
    <property type="entry name" value="UDP-GLUCOSE--HEXOSE-1-PHOSPHATE URIDYLYLTRANSFERASE"/>
    <property type="match status" value="1"/>
</dbReference>
<dbReference type="GO" id="GO:0008270">
    <property type="term" value="F:zinc ion binding"/>
    <property type="evidence" value="ECO:0007669"/>
    <property type="project" value="InterPro"/>
</dbReference>
<sequence>MSELRKDPITRRWVIISTERAGRPNNYIKSEEVIENFCPFDYGNENTTPSEILSFRRPNTRPNTSGWWVRVVPNKFPALYKDAELKKSGHGMYDKITGFGYHEVIIETPEHNTSFSKMSDKQINEVIWAYLKRFVEIKKDKKVKYIQIFKNHGKEAGASLVHPHSQIIATPIVPYNILEELNGAENYYKFKDRCIYCDIIEQEIMEKDRVIQKTENFIAFEPYAARFPYETWILPLKHDSNFESIERDPNIIFELSSILHTVFKKFDKTLGNPPFNMVVHTAPFIEGIEKIFHWHIEIIPRLTNLAGFEWGTGFYINSVLPEKAAEDLRREEIL</sequence>
<dbReference type="Pfam" id="PF01087">
    <property type="entry name" value="GalP_UDP_transf"/>
    <property type="match status" value="1"/>
</dbReference>
<gene>
    <name evidence="12" type="ORF">OSSY52_07970</name>
</gene>
<dbReference type="EMBL" id="AP018712">
    <property type="protein sequence ID" value="BBE30656.1"/>
    <property type="molecule type" value="Genomic_DNA"/>
</dbReference>
<proteinExistence type="inferred from homology"/>
<keyword evidence="13" id="KW-1185">Reference proteome</keyword>
<comment type="cofactor">
    <cofactor evidence="1">
        <name>Zn(2+)</name>
        <dbReference type="ChEBI" id="CHEBI:29105"/>
    </cofactor>
</comment>
<evidence type="ECO:0000256" key="2">
    <source>
        <dbReference type="ARBA" id="ARBA00010951"/>
    </source>
</evidence>
<evidence type="ECO:0000256" key="1">
    <source>
        <dbReference type="ARBA" id="ARBA00001947"/>
    </source>
</evidence>
<evidence type="ECO:0000259" key="11">
    <source>
        <dbReference type="Pfam" id="PF02744"/>
    </source>
</evidence>
<organism evidence="12 13">
    <name type="scientific">Tepiditoga spiralis</name>
    <dbReference type="NCBI Taxonomy" id="2108365"/>
    <lineage>
        <taxon>Bacteria</taxon>
        <taxon>Thermotogati</taxon>
        <taxon>Thermotogota</taxon>
        <taxon>Thermotogae</taxon>
        <taxon>Petrotogales</taxon>
        <taxon>Petrotogaceae</taxon>
        <taxon>Tepiditoga</taxon>
    </lineage>
</organism>
<feature type="domain" description="Galactose-1-phosphate uridyl transferase N-terminal" evidence="10">
    <location>
        <begin position="3"/>
        <end position="174"/>
    </location>
</feature>
<dbReference type="InterPro" id="IPR005850">
    <property type="entry name" value="GalP_Utransf_C"/>
</dbReference>
<keyword evidence="4 12" id="KW-0548">Nucleotidyltransferase</keyword>
<comment type="similarity">
    <text evidence="2">Belongs to the galactose-1-phosphate uridylyltransferase type 1 family.</text>
</comment>
<feature type="domain" description="Galactose-1-phosphate uridyl transferase C-terminal" evidence="11">
    <location>
        <begin position="185"/>
        <end position="298"/>
    </location>
</feature>
<evidence type="ECO:0000256" key="4">
    <source>
        <dbReference type="ARBA" id="ARBA00022695"/>
    </source>
</evidence>
<evidence type="ECO:0000256" key="9">
    <source>
        <dbReference type="PIRSR" id="PIRSR000808-1"/>
    </source>
</evidence>
<dbReference type="Pfam" id="PF02744">
    <property type="entry name" value="GalP_UDP_tr_C"/>
    <property type="match status" value="1"/>
</dbReference>